<dbReference type="Proteomes" id="UP000677913">
    <property type="component" value="Unassembled WGS sequence"/>
</dbReference>
<dbReference type="Pfam" id="PF13349">
    <property type="entry name" value="DUF4097"/>
    <property type="match status" value="1"/>
</dbReference>
<organism evidence="3 4">
    <name type="scientific">Actinocrinis puniceicyclus</name>
    <dbReference type="NCBI Taxonomy" id="977794"/>
    <lineage>
        <taxon>Bacteria</taxon>
        <taxon>Bacillati</taxon>
        <taxon>Actinomycetota</taxon>
        <taxon>Actinomycetes</taxon>
        <taxon>Catenulisporales</taxon>
        <taxon>Actinospicaceae</taxon>
        <taxon>Actinocrinis</taxon>
    </lineage>
</organism>
<keyword evidence="4" id="KW-1185">Reference proteome</keyword>
<feature type="domain" description="DUF4097" evidence="2">
    <location>
        <begin position="92"/>
        <end position="261"/>
    </location>
</feature>
<evidence type="ECO:0000259" key="2">
    <source>
        <dbReference type="Pfam" id="PF13349"/>
    </source>
</evidence>
<evidence type="ECO:0000256" key="1">
    <source>
        <dbReference type="SAM" id="MobiDB-lite"/>
    </source>
</evidence>
<feature type="region of interest" description="Disordered" evidence="1">
    <location>
        <begin position="272"/>
        <end position="346"/>
    </location>
</feature>
<dbReference type="InterPro" id="IPR025164">
    <property type="entry name" value="Toastrack_DUF4097"/>
</dbReference>
<accession>A0A8J7WRM8</accession>
<feature type="compositionally biased region" description="Acidic residues" evidence="1">
    <location>
        <begin position="337"/>
        <end position="346"/>
    </location>
</feature>
<dbReference type="AlphaFoldDB" id="A0A8J7WRM8"/>
<dbReference type="EMBL" id="JAGSXH010000047">
    <property type="protein sequence ID" value="MBS2964305.1"/>
    <property type="molecule type" value="Genomic_DNA"/>
</dbReference>
<protein>
    <submittedName>
        <fullName evidence="3">DUF4097 family beta strand repeat protein</fullName>
    </submittedName>
</protein>
<proteinExistence type="predicted"/>
<gene>
    <name evidence="3" type="ORF">KGA66_14690</name>
</gene>
<reference evidence="3" key="1">
    <citation type="submission" date="2021-04" db="EMBL/GenBank/DDBJ databases">
        <title>Genome based classification of Actinospica acidithermotolerans sp. nov., an actinobacterium isolated from an Indonesian hot spring.</title>
        <authorList>
            <person name="Kusuma A.B."/>
            <person name="Putra K.E."/>
            <person name="Nafisah S."/>
            <person name="Loh J."/>
            <person name="Nouioui I."/>
            <person name="Goodfellow M."/>
        </authorList>
    </citation>
    <scope>NUCLEOTIDE SEQUENCE</scope>
    <source>
        <strain evidence="3">DSM 45618</strain>
    </source>
</reference>
<comment type="caution">
    <text evidence="3">The sequence shown here is derived from an EMBL/GenBank/DDBJ whole genome shotgun (WGS) entry which is preliminary data.</text>
</comment>
<name>A0A8J7WRM8_9ACTN</name>
<dbReference type="RefSeq" id="WP_211468669.1">
    <property type="nucleotide sequence ID" value="NZ_JAGSXH010000047.1"/>
</dbReference>
<evidence type="ECO:0000313" key="4">
    <source>
        <dbReference type="Proteomes" id="UP000677913"/>
    </source>
</evidence>
<sequence length="346" mass="35282">MPESWKLEHPDQVALGDGVRSVRLSAVAGRVNLIGKDGPATLEVTKLSGPPLQVELSDSGELVVRHGEYARPQLFQWLLAGKRMEVELSLALPPDALVDVRVLSGPVVVSNFHERVSVKGVSGEVTLAGVHGEARVSTVSGAVTAEQVTGDLAVKAVSGAITVIAGAGGAIDLSAVSGAIALDLEQPVPSSVKLQCVSGAMTVRLPHDPDVRVDLGTANGRAVSSFPEVRASGMRGSQKLTGTVGGGTAVLTGKTVSGSVTLLRRSADEEPWDVLVEDERPAARQDPKDAVPEDAVPGGDTAQGGASQPHDAGGPGGQHDGTHADATDPAGTGTDGENGENSEEAR</sequence>
<feature type="compositionally biased region" description="Basic and acidic residues" evidence="1">
    <location>
        <begin position="277"/>
        <end position="291"/>
    </location>
</feature>
<evidence type="ECO:0000313" key="3">
    <source>
        <dbReference type="EMBL" id="MBS2964305.1"/>
    </source>
</evidence>